<keyword evidence="2 7" id="KW-0408">Iron</keyword>
<dbReference type="Pfam" id="PF00762">
    <property type="entry name" value="Ferrochelatase"/>
    <property type="match status" value="1"/>
</dbReference>
<protein>
    <recommendedName>
        <fullName evidence="7">Coproporphyrin III ferrochelatase</fullName>
        <ecNumber evidence="7">4.99.1.9</ecNumber>
    </recommendedName>
</protein>
<dbReference type="InterPro" id="IPR033644">
    <property type="entry name" value="Ferrochelatase_C"/>
</dbReference>
<evidence type="ECO:0000256" key="6">
    <source>
        <dbReference type="ARBA" id="ARBA00024536"/>
    </source>
</evidence>
<dbReference type="EMBL" id="BAAAQR010000013">
    <property type="protein sequence ID" value="GAA2152782.1"/>
    <property type="molecule type" value="Genomic_DNA"/>
</dbReference>
<evidence type="ECO:0000256" key="7">
    <source>
        <dbReference type="HAMAP-Rule" id="MF_00323"/>
    </source>
</evidence>
<sequence>MPPTPQRENHKADTSPYDALLLVSFGGPEKPEDVVPFLENVTRGRGIPRERLEEVGQHYFLFGGRSPINDQNREFLAALREDLDGAGIDLPVYWGNRNWDPYLTDTLRQMAADGVTRAACFMTSAYSSYSSCRQYRENLADAVAAMDEQSEDAPRLDKLRHYFNHPGFVEAVVDATLAALAELPDTAREGAHLAFVTHSIPVVMNETSGPLGGAYVAQHRSVAQEVVDRVREETGRRHAHELVYCSRSGAPHVPWLEPDVNDHLRALKDRGVPGVVMVPVGFVSDHMEVIYDLDTEAMATAEEIGLPTRRAATAGVDPRFVSAVRDLLLERAAVERGDERERAAVGSMDALWDRCPVGCCPNPRGDRPALCGSDS</sequence>
<accession>A0ABN3A2U9</accession>
<evidence type="ECO:0000313" key="9">
    <source>
        <dbReference type="EMBL" id="GAA2152782.1"/>
    </source>
</evidence>
<dbReference type="InterPro" id="IPR001015">
    <property type="entry name" value="Ferrochelatase"/>
</dbReference>
<keyword evidence="4 7" id="KW-0456">Lyase</keyword>
<feature type="binding site" evidence="7">
    <location>
        <position position="198"/>
    </location>
    <ligand>
        <name>Fe(2+)</name>
        <dbReference type="ChEBI" id="CHEBI:29033"/>
    </ligand>
</feature>
<dbReference type="InterPro" id="IPR033659">
    <property type="entry name" value="Ferrochelatase_N"/>
</dbReference>
<dbReference type="Proteomes" id="UP001501771">
    <property type="component" value="Unassembled WGS sequence"/>
</dbReference>
<keyword evidence="3 7" id="KW-0350">Heme biosynthesis</keyword>
<feature type="binding site" evidence="7">
    <location>
        <position position="288"/>
    </location>
    <ligand>
        <name>Fe(2+)</name>
        <dbReference type="ChEBI" id="CHEBI:29033"/>
    </ligand>
</feature>
<keyword evidence="5 7" id="KW-0627">Porphyrin biosynthesis</keyword>
<comment type="caution">
    <text evidence="7">Lacks conserved residue(s) required for the propagation of feature annotation.</text>
</comment>
<keyword evidence="7" id="KW-0963">Cytoplasm</keyword>
<dbReference type="CDD" id="cd00419">
    <property type="entry name" value="Ferrochelatase_C"/>
    <property type="match status" value="1"/>
</dbReference>
<comment type="function">
    <text evidence="7">Involved in coproporphyrin-dependent heme b biosynthesis. Catalyzes the insertion of ferrous iron into coproporphyrin III to form Fe-coproporphyrin III.</text>
</comment>
<reference evidence="9 10" key="1">
    <citation type="journal article" date="2019" name="Int. J. Syst. Evol. Microbiol.">
        <title>The Global Catalogue of Microorganisms (GCM) 10K type strain sequencing project: providing services to taxonomists for standard genome sequencing and annotation.</title>
        <authorList>
            <consortium name="The Broad Institute Genomics Platform"/>
            <consortium name="The Broad Institute Genome Sequencing Center for Infectious Disease"/>
            <person name="Wu L."/>
            <person name="Ma J."/>
        </authorList>
    </citation>
    <scope>NUCLEOTIDE SEQUENCE [LARGE SCALE GENOMIC DNA]</scope>
    <source>
        <strain evidence="9 10">JCM 16022</strain>
    </source>
</reference>
<evidence type="ECO:0000256" key="2">
    <source>
        <dbReference type="ARBA" id="ARBA00023004"/>
    </source>
</evidence>
<dbReference type="Gene3D" id="3.40.50.1400">
    <property type="match status" value="2"/>
</dbReference>
<evidence type="ECO:0000256" key="4">
    <source>
        <dbReference type="ARBA" id="ARBA00023239"/>
    </source>
</evidence>
<feature type="binding site" evidence="7">
    <location>
        <position position="66"/>
    </location>
    <ligand>
        <name>Fe-coproporphyrin III</name>
        <dbReference type="ChEBI" id="CHEBI:68438"/>
    </ligand>
</feature>
<dbReference type="NCBIfam" id="NF000689">
    <property type="entry name" value="PRK00035.2-1"/>
    <property type="match status" value="1"/>
</dbReference>
<evidence type="ECO:0000256" key="3">
    <source>
        <dbReference type="ARBA" id="ARBA00023133"/>
    </source>
</evidence>
<evidence type="ECO:0000256" key="8">
    <source>
        <dbReference type="RuleBase" id="RU004185"/>
    </source>
</evidence>
<evidence type="ECO:0000313" key="10">
    <source>
        <dbReference type="Proteomes" id="UP001501771"/>
    </source>
</evidence>
<evidence type="ECO:0000256" key="1">
    <source>
        <dbReference type="ARBA" id="ARBA00004744"/>
    </source>
</evidence>
<gene>
    <name evidence="7" type="primary">cpfC</name>
    <name evidence="9" type="ORF">GCM10009844_36400</name>
</gene>
<dbReference type="NCBIfam" id="TIGR00109">
    <property type="entry name" value="hemH"/>
    <property type="match status" value="1"/>
</dbReference>
<comment type="subcellular location">
    <subcellularLocation>
        <location evidence="7">Cytoplasm</location>
    </subcellularLocation>
</comment>
<dbReference type="EC" id="4.99.1.9" evidence="7"/>
<dbReference type="PANTHER" id="PTHR11108:SF1">
    <property type="entry name" value="FERROCHELATASE, MITOCHONDRIAL"/>
    <property type="match status" value="1"/>
</dbReference>
<feature type="binding site" evidence="7">
    <location>
        <position position="135"/>
    </location>
    <ligand>
        <name>Fe-coproporphyrin III</name>
        <dbReference type="ChEBI" id="CHEBI:68438"/>
    </ligand>
</feature>
<name>A0ABN3A2U9_9ACTN</name>
<keyword evidence="7" id="KW-0479">Metal-binding</keyword>
<dbReference type="RefSeq" id="WP_344155667.1">
    <property type="nucleotide sequence ID" value="NZ_BAAAQR010000013.1"/>
</dbReference>
<keyword evidence="10" id="KW-1185">Reference proteome</keyword>
<proteinExistence type="inferred from homology"/>
<evidence type="ECO:0000256" key="5">
    <source>
        <dbReference type="ARBA" id="ARBA00023244"/>
    </source>
</evidence>
<dbReference type="PANTHER" id="PTHR11108">
    <property type="entry name" value="FERROCHELATASE"/>
    <property type="match status" value="1"/>
</dbReference>
<comment type="pathway">
    <text evidence="1 7">Porphyrin-containing compound metabolism; protoheme biosynthesis.</text>
</comment>
<dbReference type="CDD" id="cd03411">
    <property type="entry name" value="Ferrochelatase_N"/>
    <property type="match status" value="1"/>
</dbReference>
<dbReference type="SUPFAM" id="SSF53800">
    <property type="entry name" value="Chelatase"/>
    <property type="match status" value="1"/>
</dbReference>
<organism evidence="9 10">
    <name type="scientific">Nocardioides koreensis</name>
    <dbReference type="NCBI Taxonomy" id="433651"/>
    <lineage>
        <taxon>Bacteria</taxon>
        <taxon>Bacillati</taxon>
        <taxon>Actinomycetota</taxon>
        <taxon>Actinomycetes</taxon>
        <taxon>Propionibacteriales</taxon>
        <taxon>Nocardioidaceae</taxon>
        <taxon>Nocardioides</taxon>
    </lineage>
</organism>
<dbReference type="HAMAP" id="MF_00323">
    <property type="entry name" value="Ferrochelatase"/>
    <property type="match status" value="1"/>
</dbReference>
<comment type="catalytic activity">
    <reaction evidence="6">
        <text>Fe-coproporphyrin III + 2 H(+) = coproporphyrin III + Fe(2+)</text>
        <dbReference type="Rhea" id="RHEA:49572"/>
        <dbReference type="ChEBI" id="CHEBI:15378"/>
        <dbReference type="ChEBI" id="CHEBI:29033"/>
        <dbReference type="ChEBI" id="CHEBI:68438"/>
        <dbReference type="ChEBI" id="CHEBI:131725"/>
        <dbReference type="EC" id="4.99.1.9"/>
    </reaction>
    <physiologicalReaction direction="right-to-left" evidence="6">
        <dbReference type="Rhea" id="RHEA:49574"/>
    </physiologicalReaction>
</comment>
<comment type="caution">
    <text evidence="9">The sequence shown here is derived from an EMBL/GenBank/DDBJ whole genome shotgun (WGS) entry which is preliminary data.</text>
</comment>
<comment type="similarity">
    <text evidence="7 8">Belongs to the ferrochelatase family.</text>
</comment>